<dbReference type="AlphaFoldDB" id="A0A543J5W8"/>
<proteinExistence type="predicted"/>
<keyword evidence="1" id="KW-0732">Signal</keyword>
<evidence type="ECO:0000313" key="2">
    <source>
        <dbReference type="EMBL" id="TQM78213.1"/>
    </source>
</evidence>
<evidence type="ECO:0000256" key="1">
    <source>
        <dbReference type="SAM" id="SignalP"/>
    </source>
</evidence>
<reference evidence="2 3" key="1">
    <citation type="submission" date="2019-06" db="EMBL/GenBank/DDBJ databases">
        <title>Sequencing the genomes of 1000 actinobacteria strains.</title>
        <authorList>
            <person name="Klenk H.-P."/>
        </authorList>
    </citation>
    <scope>NUCLEOTIDE SEQUENCE [LARGE SCALE GENOMIC DNA]</scope>
    <source>
        <strain evidence="2 3">DSM 45456</strain>
    </source>
</reference>
<accession>A0A543J5W8</accession>
<feature type="chain" id="PRO_5022017248" evidence="1">
    <location>
        <begin position="28"/>
        <end position="148"/>
    </location>
</feature>
<name>A0A543J5W8_9PSEU</name>
<dbReference type="EMBL" id="VFPP01000001">
    <property type="protein sequence ID" value="TQM78213.1"/>
    <property type="molecule type" value="Genomic_DNA"/>
</dbReference>
<dbReference type="Proteomes" id="UP000316628">
    <property type="component" value="Unassembled WGS sequence"/>
</dbReference>
<feature type="signal peptide" evidence="1">
    <location>
        <begin position="1"/>
        <end position="27"/>
    </location>
</feature>
<comment type="caution">
    <text evidence="2">The sequence shown here is derived from an EMBL/GenBank/DDBJ whole genome shotgun (WGS) entry which is preliminary data.</text>
</comment>
<evidence type="ECO:0000313" key="3">
    <source>
        <dbReference type="Proteomes" id="UP000316628"/>
    </source>
</evidence>
<protein>
    <submittedName>
        <fullName evidence="2">Uncharacterized protein</fullName>
    </submittedName>
</protein>
<organism evidence="2 3">
    <name type="scientific">Saccharothrix saharensis</name>
    <dbReference type="NCBI Taxonomy" id="571190"/>
    <lineage>
        <taxon>Bacteria</taxon>
        <taxon>Bacillati</taxon>
        <taxon>Actinomycetota</taxon>
        <taxon>Actinomycetes</taxon>
        <taxon>Pseudonocardiales</taxon>
        <taxon>Pseudonocardiaceae</taxon>
        <taxon>Saccharothrix</taxon>
    </lineage>
</organism>
<keyword evidence="3" id="KW-1185">Reference proteome</keyword>
<sequence>MKSIIKPLGVALAALFTVLALSSPALAAPRSSATAQQQVGTQQAVSVDSVDGYYNGSVVVGTNVVKANGSIADTGFHRSSSALYIKITSSAGTYNLPFVTVGNNSSFVFPTREAKFPGTFIRGTATMCSWMNSGSSSVWSCGTPQSIS</sequence>
<gene>
    <name evidence="2" type="ORF">FHX81_0473</name>
</gene>